<gene>
    <name evidence="1" type="ORF">GALL_476150</name>
</gene>
<dbReference type="AlphaFoldDB" id="A0A1J5PT43"/>
<organism evidence="1">
    <name type="scientific">mine drainage metagenome</name>
    <dbReference type="NCBI Taxonomy" id="410659"/>
    <lineage>
        <taxon>unclassified sequences</taxon>
        <taxon>metagenomes</taxon>
        <taxon>ecological metagenomes</taxon>
    </lineage>
</organism>
<reference evidence="1" key="1">
    <citation type="submission" date="2016-10" db="EMBL/GenBank/DDBJ databases">
        <title>Sequence of Gallionella enrichment culture.</title>
        <authorList>
            <person name="Poehlein A."/>
            <person name="Muehling M."/>
            <person name="Daniel R."/>
        </authorList>
    </citation>
    <scope>NUCLEOTIDE SEQUENCE</scope>
</reference>
<sequence>MLQVLGLVRGAEHIAVGAVGLLDRHLVVEAVGDQELAHLLAAAEFVDEGLVQPGLVDPERGVGQQAVAVEALDVVALEGRTVAPDVDVVFLHGRHQHGAGHGAAQRRGVEVGDAAGGDVKRAALDGGNAFVRQLAAAVHQPRLLGAVGQRLARDVVVIRLVGLAQIGGVSVGQGTFELHPVQGGTGVKSARKGNTDFLTHGYVLKNGVGHEKYLERS</sequence>
<proteinExistence type="predicted"/>
<protein>
    <submittedName>
        <fullName evidence="1">Uncharacterized protein</fullName>
    </submittedName>
</protein>
<dbReference type="EMBL" id="MLJW01004035">
    <property type="protein sequence ID" value="OIQ70772.1"/>
    <property type="molecule type" value="Genomic_DNA"/>
</dbReference>
<name>A0A1J5PT43_9ZZZZ</name>
<comment type="caution">
    <text evidence="1">The sequence shown here is derived from an EMBL/GenBank/DDBJ whole genome shotgun (WGS) entry which is preliminary data.</text>
</comment>
<accession>A0A1J5PT43</accession>
<evidence type="ECO:0000313" key="1">
    <source>
        <dbReference type="EMBL" id="OIQ70772.1"/>
    </source>
</evidence>